<accession>A0A8H7V1G5</accession>
<feature type="compositionally biased region" description="Polar residues" evidence="1">
    <location>
        <begin position="582"/>
        <end position="614"/>
    </location>
</feature>
<reference evidence="2 3" key="1">
    <citation type="submission" date="2020-12" db="EMBL/GenBank/DDBJ databases">
        <title>Metabolic potential, ecology and presence of endohyphal bacteria is reflected in genomic diversity of Mucoromycotina.</title>
        <authorList>
            <person name="Muszewska A."/>
            <person name="Okrasinska A."/>
            <person name="Steczkiewicz K."/>
            <person name="Drgas O."/>
            <person name="Orlowska M."/>
            <person name="Perlinska-Lenart U."/>
            <person name="Aleksandrzak-Piekarczyk T."/>
            <person name="Szatraj K."/>
            <person name="Zielenkiewicz U."/>
            <person name="Pilsyk S."/>
            <person name="Malc E."/>
            <person name="Mieczkowski P."/>
            <person name="Kruszewska J.S."/>
            <person name="Biernat P."/>
            <person name="Pawlowska J."/>
        </authorList>
    </citation>
    <scope>NUCLEOTIDE SEQUENCE [LARGE SCALE GENOMIC DNA]</scope>
    <source>
        <strain evidence="2 3">CBS 142.35</strain>
    </source>
</reference>
<evidence type="ECO:0008006" key="4">
    <source>
        <dbReference type="Google" id="ProtNLM"/>
    </source>
</evidence>
<name>A0A8H7V1G5_9FUNG</name>
<protein>
    <recommendedName>
        <fullName evidence="4">Reverse transcriptase domain-containing protein</fullName>
    </recommendedName>
</protein>
<proteinExistence type="predicted"/>
<dbReference type="SUPFAM" id="SSF56672">
    <property type="entry name" value="DNA/RNA polymerases"/>
    <property type="match status" value="1"/>
</dbReference>
<feature type="compositionally biased region" description="Basic and acidic residues" evidence="1">
    <location>
        <begin position="494"/>
        <end position="511"/>
    </location>
</feature>
<sequence>MSDQSMTPDTTQIQQLVEQVARQQQLLEDLYQARTETVVPPPVPQVPYDLPVRPSFDWSPSPTLVQLMPTLEQATFTSTLAAEERIQVIDRYPPIRGFNYKAPAPVPEAARLFSKRQAADDASLHTFQYTLSAVLRPLDVLGHILLPILQPDHIDRIFTTLNDIRTLILHTEGTINQARNQLALRTVNPSIRQQPTDREYTMATDTFKETVSQHTALQKSLRDARFSSGNRFRHANTNRPNTSAPTISSFFRSSPSGDGGHPDTGFPRTPWSNNPFRHSYQSNNRNNRTNHNTASNTAFNTRTRNNNHHWVHSVIKDGFRLQFLTPPPLTRHYQPTIARSPQQQTLLQQEITDLLQKQAIEPAPSGPGFASPMFVIPKRNGGFRPVFNLKKLNQYLHAPKFKMETLQQVVKMIQPQDFLTSIDLADAFLHIAVHPHSRRYLRFRWNNRIWPITSPLALHQTLPTNSDVGSQTRDTSHSILGRLVNHGPLSSTSDESHPTNHPETSRVRLVSEPEEIESTTLPTDRASGLSSRHYLHDSETSWDQATRPSPVDSHHSQTALSNPSPNSQSHDADKSGHHCLVPSSTVHTLSSPVQDPECTPQSRMGSPITSPSEL</sequence>
<dbReference type="InterPro" id="IPR043502">
    <property type="entry name" value="DNA/RNA_pol_sf"/>
</dbReference>
<feature type="compositionally biased region" description="Low complexity" evidence="1">
    <location>
        <begin position="282"/>
        <end position="301"/>
    </location>
</feature>
<feature type="compositionally biased region" description="Polar residues" evidence="1">
    <location>
        <begin position="270"/>
        <end position="281"/>
    </location>
</feature>
<evidence type="ECO:0000313" key="2">
    <source>
        <dbReference type="EMBL" id="KAG2206601.1"/>
    </source>
</evidence>
<dbReference type="InterPro" id="IPR052055">
    <property type="entry name" value="Hepadnavirus_pol/RT"/>
</dbReference>
<comment type="caution">
    <text evidence="2">The sequence shown here is derived from an EMBL/GenBank/DDBJ whole genome shotgun (WGS) entry which is preliminary data.</text>
</comment>
<dbReference type="OrthoDB" id="2286148at2759"/>
<keyword evidence="3" id="KW-1185">Reference proteome</keyword>
<feature type="compositionally biased region" description="Polar residues" evidence="1">
    <location>
        <begin position="237"/>
        <end position="256"/>
    </location>
</feature>
<gene>
    <name evidence="2" type="ORF">INT45_012604</name>
</gene>
<feature type="region of interest" description="Disordered" evidence="1">
    <location>
        <begin position="229"/>
        <end position="301"/>
    </location>
</feature>
<evidence type="ECO:0000256" key="1">
    <source>
        <dbReference type="SAM" id="MobiDB-lite"/>
    </source>
</evidence>
<evidence type="ECO:0000313" key="3">
    <source>
        <dbReference type="Proteomes" id="UP000646827"/>
    </source>
</evidence>
<feature type="region of interest" description="Disordered" evidence="1">
    <location>
        <begin position="483"/>
        <end position="614"/>
    </location>
</feature>
<dbReference type="Proteomes" id="UP000646827">
    <property type="component" value="Unassembled WGS sequence"/>
</dbReference>
<organism evidence="2 3">
    <name type="scientific">Circinella minor</name>
    <dbReference type="NCBI Taxonomy" id="1195481"/>
    <lineage>
        <taxon>Eukaryota</taxon>
        <taxon>Fungi</taxon>
        <taxon>Fungi incertae sedis</taxon>
        <taxon>Mucoromycota</taxon>
        <taxon>Mucoromycotina</taxon>
        <taxon>Mucoromycetes</taxon>
        <taxon>Mucorales</taxon>
        <taxon>Lichtheimiaceae</taxon>
        <taxon>Circinella</taxon>
    </lineage>
</organism>
<dbReference type="PANTHER" id="PTHR33050">
    <property type="entry name" value="REVERSE TRANSCRIPTASE DOMAIN-CONTAINING PROTEIN"/>
    <property type="match status" value="1"/>
</dbReference>
<dbReference type="PANTHER" id="PTHR33050:SF7">
    <property type="entry name" value="RIBONUCLEASE H"/>
    <property type="match status" value="1"/>
</dbReference>
<feature type="non-terminal residue" evidence="2">
    <location>
        <position position="1"/>
    </location>
</feature>
<dbReference type="AlphaFoldDB" id="A0A8H7V1G5"/>
<dbReference type="Gene3D" id="3.10.10.10">
    <property type="entry name" value="HIV Type 1 Reverse Transcriptase, subunit A, domain 1"/>
    <property type="match status" value="1"/>
</dbReference>
<dbReference type="EMBL" id="JAEPRB010001217">
    <property type="protein sequence ID" value="KAG2206601.1"/>
    <property type="molecule type" value="Genomic_DNA"/>
</dbReference>
<feature type="compositionally biased region" description="Polar residues" evidence="1">
    <location>
        <begin position="556"/>
        <end position="569"/>
    </location>
</feature>